<reference evidence="3 4" key="1">
    <citation type="submission" date="2023-09" db="EMBL/GenBank/DDBJ databases">
        <title>Microbacterium fusihabitans sp. nov., Microbacterium phycihabitans sp. nov., and Microbacterium cervinum sp. nov., isolated from dried seaweeds of beach.</title>
        <authorList>
            <person name="Lee S.D."/>
        </authorList>
    </citation>
    <scope>NUCLEOTIDE SEQUENCE [LARGE SCALE GENOMIC DNA]</scope>
    <source>
        <strain evidence="3 4">KSW2-29</strain>
    </source>
</reference>
<comment type="caution">
    <text evidence="3">The sequence shown here is derived from an EMBL/GenBank/DDBJ whole genome shotgun (WGS) entry which is preliminary data.</text>
</comment>
<protein>
    <recommendedName>
        <fullName evidence="5">Adhesin domain-containing protein</fullName>
    </recommendedName>
</protein>
<dbReference type="EMBL" id="JAWDIT010000004">
    <property type="protein sequence ID" value="MDU0346647.1"/>
    <property type="molecule type" value="Genomic_DNA"/>
</dbReference>
<keyword evidence="2" id="KW-1133">Transmembrane helix</keyword>
<proteinExistence type="predicted"/>
<feature type="region of interest" description="Disordered" evidence="1">
    <location>
        <begin position="1"/>
        <end position="20"/>
    </location>
</feature>
<evidence type="ECO:0008006" key="5">
    <source>
        <dbReference type="Google" id="ProtNLM"/>
    </source>
</evidence>
<evidence type="ECO:0000313" key="3">
    <source>
        <dbReference type="EMBL" id="MDU0346647.1"/>
    </source>
</evidence>
<dbReference type="Proteomes" id="UP001261125">
    <property type="component" value="Unassembled WGS sequence"/>
</dbReference>
<feature type="transmembrane region" description="Helical" evidence="2">
    <location>
        <begin position="27"/>
        <end position="56"/>
    </location>
</feature>
<dbReference type="RefSeq" id="WP_316004909.1">
    <property type="nucleotide sequence ID" value="NZ_JAWDIT010000004.1"/>
</dbReference>
<evidence type="ECO:0000313" key="4">
    <source>
        <dbReference type="Proteomes" id="UP001261125"/>
    </source>
</evidence>
<name>A0ABU3SQF3_9MICO</name>
<gene>
    <name evidence="3" type="ORF">RWH44_13165</name>
</gene>
<evidence type="ECO:0000256" key="1">
    <source>
        <dbReference type="SAM" id="MobiDB-lite"/>
    </source>
</evidence>
<keyword evidence="4" id="KW-1185">Reference proteome</keyword>
<dbReference type="Gene3D" id="2.160.20.120">
    <property type="match status" value="1"/>
</dbReference>
<organism evidence="3 4">
    <name type="scientific">Microbacterium phycohabitans</name>
    <dbReference type="NCBI Taxonomy" id="3075993"/>
    <lineage>
        <taxon>Bacteria</taxon>
        <taxon>Bacillati</taxon>
        <taxon>Actinomycetota</taxon>
        <taxon>Actinomycetes</taxon>
        <taxon>Micrococcales</taxon>
        <taxon>Microbacteriaceae</taxon>
        <taxon>Microbacterium</taxon>
    </lineage>
</organism>
<accession>A0ABU3SQF3</accession>
<keyword evidence="2" id="KW-0812">Transmembrane</keyword>
<keyword evidence="2" id="KW-0472">Membrane</keyword>
<evidence type="ECO:0000256" key="2">
    <source>
        <dbReference type="SAM" id="Phobius"/>
    </source>
</evidence>
<feature type="compositionally biased region" description="Low complexity" evidence="1">
    <location>
        <begin position="1"/>
        <end position="15"/>
    </location>
</feature>
<sequence>MTTQAPFSAPAAPFAAPEPPRRRGAALAVSVVTIVVGACVALGTIAGTGASAVVVLRDADRGSVRVDDTARAVGSLDVDVTGGALTIAYGDVENARLDATSGRAGWTFERRGDALRVASPNGTFVGWGSGSSATITLPLDWATTGPGVDAQISGGTLDLQGEYGTVSIRVAGGTATLDGAAADLDLSVSGGSASVQLRDVGTAAFDVAGGEITGQLRGSTPVRTDIELAAGSLDLRLPDDEYRVSVDDGLGSVDNALRTSATATAEVDVTATMGEVRLRS</sequence>